<accession>A0ABZ0US56</accession>
<sequence length="246" mass="27544">MRKKPVIGIVLDLAEDSEKYRYSSFPWYVLRQNYVASIIKAGGIAIMIPYQIEAIAEVLDIVDGLIIPGSDEDIHPKFYHQEINSKYVEVRNDDEKTDFELAILQKAIERDLPFLGICHGMQLLNIFFGGDLIQHIPDYISSTINHKQPDTKNTPAHNINIVEGSILSKLTANKEVMINSNHHQALGKIGDGLIITATAADNIVEAIESPQHKFVLGVQWHPEYLNANDIDFAIFKGLVEAATENL</sequence>
<dbReference type="Gene3D" id="3.40.50.880">
    <property type="match status" value="1"/>
</dbReference>
<dbReference type="PROSITE" id="PS51273">
    <property type="entry name" value="GATASE_TYPE_1"/>
    <property type="match status" value="1"/>
</dbReference>
<name>A0ABZ0US56_9RICK</name>
<dbReference type="GO" id="GO:0016787">
    <property type="term" value="F:hydrolase activity"/>
    <property type="evidence" value="ECO:0007669"/>
    <property type="project" value="UniProtKB-KW"/>
</dbReference>
<evidence type="ECO:0000313" key="1">
    <source>
        <dbReference type="EMBL" id="WPY00651.1"/>
    </source>
</evidence>
<dbReference type="RefSeq" id="WP_323738703.1">
    <property type="nucleotide sequence ID" value="NZ_CP112932.1"/>
</dbReference>
<dbReference type="InterPro" id="IPR044668">
    <property type="entry name" value="PuuD-like"/>
</dbReference>
<protein>
    <submittedName>
        <fullName evidence="1">Gamma-glutamyl-gamma-aminobutyrate hydrolase family protein</fullName>
    </submittedName>
</protein>
<dbReference type="CDD" id="cd01745">
    <property type="entry name" value="GATase1_2"/>
    <property type="match status" value="1"/>
</dbReference>
<keyword evidence="1" id="KW-0378">Hydrolase</keyword>
<proteinExistence type="predicted"/>
<dbReference type="SUPFAM" id="SSF52317">
    <property type="entry name" value="Class I glutamine amidotransferase-like"/>
    <property type="match status" value="1"/>
</dbReference>
<dbReference type="InterPro" id="IPR011697">
    <property type="entry name" value="Peptidase_C26"/>
</dbReference>
<dbReference type="PANTHER" id="PTHR43235">
    <property type="entry name" value="GLUTAMINE AMIDOTRANSFERASE PB2B2.05-RELATED"/>
    <property type="match status" value="1"/>
</dbReference>
<dbReference type="Proteomes" id="UP001326613">
    <property type="component" value="Chromosome"/>
</dbReference>
<dbReference type="InterPro" id="IPR029062">
    <property type="entry name" value="Class_I_gatase-like"/>
</dbReference>
<organism evidence="1 2">
    <name type="scientific">Candidatus Trichorickettsia mobilis</name>
    <dbReference type="NCBI Taxonomy" id="1346319"/>
    <lineage>
        <taxon>Bacteria</taxon>
        <taxon>Pseudomonadati</taxon>
        <taxon>Pseudomonadota</taxon>
        <taxon>Alphaproteobacteria</taxon>
        <taxon>Rickettsiales</taxon>
        <taxon>Rickettsiaceae</taxon>
        <taxon>Rickettsieae</taxon>
        <taxon>Candidatus Trichorickettsia</taxon>
    </lineage>
</organism>
<evidence type="ECO:0000313" key="2">
    <source>
        <dbReference type="Proteomes" id="UP001326613"/>
    </source>
</evidence>
<gene>
    <name evidence="1" type="ORF">Trichorick_00534</name>
</gene>
<keyword evidence="2" id="KW-1185">Reference proteome</keyword>
<dbReference type="Pfam" id="PF07722">
    <property type="entry name" value="Peptidase_C26"/>
    <property type="match status" value="1"/>
</dbReference>
<dbReference type="PANTHER" id="PTHR43235:SF1">
    <property type="entry name" value="GLUTAMINE AMIDOTRANSFERASE PB2B2.05-RELATED"/>
    <property type="match status" value="1"/>
</dbReference>
<reference evidence="1 2" key="1">
    <citation type="submission" date="2022-10" db="EMBL/GenBank/DDBJ databases">
        <title>Host association and intracellularity evolved multiple times independently in the Rickettsiales.</title>
        <authorList>
            <person name="Castelli M."/>
            <person name="Nardi T."/>
            <person name="Gammuto L."/>
            <person name="Bellinzona G."/>
            <person name="Sabaneyeva E."/>
            <person name="Potekhin A."/>
            <person name="Serra V."/>
            <person name="Petroni G."/>
            <person name="Sassera D."/>
        </authorList>
    </citation>
    <scope>NUCLEOTIDE SEQUENCE [LARGE SCALE GENOMIC DNA]</scope>
    <source>
        <strain evidence="1 2">Kr 154-4</strain>
    </source>
</reference>
<dbReference type="EMBL" id="CP112932">
    <property type="protein sequence ID" value="WPY00651.1"/>
    <property type="molecule type" value="Genomic_DNA"/>
</dbReference>